<sequence>MGKSMRSKAHRHKRTKRRERSQAHYDQMAEERAEVARKHLEKAEPVRDDKDKVLEQVERRREKERVAKDEKRRSRAGMQWEAMKPIQPEPTTTGGNDVAMEDLNNNLPYLRSKAKRDPSKARSALQGGKLLGVFRKTTKRERKNQKKRLKRHK</sequence>
<evidence type="ECO:0000256" key="1">
    <source>
        <dbReference type="SAM" id="MobiDB-lite"/>
    </source>
</evidence>
<reference evidence="2" key="2">
    <citation type="submission" date="2021-01" db="EMBL/GenBank/DDBJ databases">
        <authorList>
            <person name="Corre E."/>
            <person name="Pelletier E."/>
            <person name="Niang G."/>
            <person name="Scheremetjew M."/>
            <person name="Finn R."/>
            <person name="Kale V."/>
            <person name="Holt S."/>
            <person name="Cochrane G."/>
            <person name="Meng A."/>
            <person name="Brown T."/>
            <person name="Cohen L."/>
        </authorList>
    </citation>
    <scope>NUCLEOTIDE SEQUENCE</scope>
    <source>
        <strain evidence="2">CCMP1205</strain>
    </source>
</reference>
<accession>A0A5B8N0T8</accession>
<gene>
    <name evidence="3" type="ORF">A3770_18p81800</name>
    <name evidence="2" type="ORF">CPRI1469_LOCUS910</name>
</gene>
<name>A0A5B8N0T8_9CHLO</name>
<reference evidence="3 4" key="1">
    <citation type="submission" date="2018-07" db="EMBL/GenBank/DDBJ databases">
        <title>The complete nuclear genome of the prasinophyte Chloropicon primus (CCMP1205).</title>
        <authorList>
            <person name="Pombert J.-F."/>
            <person name="Otis C."/>
            <person name="Turmel M."/>
            <person name="Lemieux C."/>
        </authorList>
    </citation>
    <scope>NUCLEOTIDE SEQUENCE [LARGE SCALE GENOMIC DNA]</scope>
    <source>
        <strain evidence="3 4">CCMP1205</strain>
    </source>
</reference>
<evidence type="ECO:0000313" key="4">
    <source>
        <dbReference type="Proteomes" id="UP000316726"/>
    </source>
</evidence>
<dbReference type="EMBL" id="CP031051">
    <property type="protein sequence ID" value="QDZ25662.1"/>
    <property type="molecule type" value="Genomic_DNA"/>
</dbReference>
<proteinExistence type="predicted"/>
<dbReference type="EMBL" id="HBHL01001586">
    <property type="protein sequence ID" value="CAD9712069.1"/>
    <property type="molecule type" value="Transcribed_RNA"/>
</dbReference>
<evidence type="ECO:0000313" key="3">
    <source>
        <dbReference type="EMBL" id="QDZ25662.1"/>
    </source>
</evidence>
<keyword evidence="4" id="KW-1185">Reference proteome</keyword>
<feature type="region of interest" description="Disordered" evidence="1">
    <location>
        <begin position="1"/>
        <end position="153"/>
    </location>
</feature>
<organism evidence="3 4">
    <name type="scientific">Chloropicon primus</name>
    <dbReference type="NCBI Taxonomy" id="1764295"/>
    <lineage>
        <taxon>Eukaryota</taxon>
        <taxon>Viridiplantae</taxon>
        <taxon>Chlorophyta</taxon>
        <taxon>Chloropicophyceae</taxon>
        <taxon>Chloropicales</taxon>
        <taxon>Chloropicaceae</taxon>
        <taxon>Chloropicon</taxon>
    </lineage>
</organism>
<feature type="compositionally biased region" description="Basic residues" evidence="1">
    <location>
        <begin position="1"/>
        <end position="19"/>
    </location>
</feature>
<dbReference type="Proteomes" id="UP000316726">
    <property type="component" value="Chromosome 18"/>
</dbReference>
<evidence type="ECO:0000313" key="2">
    <source>
        <dbReference type="EMBL" id="CAD9712069.1"/>
    </source>
</evidence>
<dbReference type="AlphaFoldDB" id="A0A5B8N0T8"/>
<feature type="compositionally biased region" description="Basic and acidic residues" evidence="1">
    <location>
        <begin position="20"/>
        <end position="72"/>
    </location>
</feature>
<protein>
    <submittedName>
        <fullName evidence="3">Uncharacterized protein</fullName>
    </submittedName>
</protein>
<feature type="compositionally biased region" description="Basic residues" evidence="1">
    <location>
        <begin position="136"/>
        <end position="153"/>
    </location>
</feature>